<dbReference type="GO" id="GO:0005829">
    <property type="term" value="C:cytosol"/>
    <property type="evidence" value="ECO:0007669"/>
    <property type="project" value="TreeGrafter"/>
</dbReference>
<dbReference type="PANTHER" id="PTHR10491">
    <property type="entry name" value="DTDP-4-DEHYDRORHAMNOSE REDUCTASE"/>
    <property type="match status" value="1"/>
</dbReference>
<reference evidence="4" key="1">
    <citation type="submission" date="2022-06" db="EMBL/GenBank/DDBJ databases">
        <title>New cyanobacteria of genus Symplocastrum in benthos of Lake Baikal.</title>
        <authorList>
            <person name="Sorokovikova E."/>
            <person name="Tikhonova I."/>
            <person name="Krasnopeev A."/>
            <person name="Evseev P."/>
            <person name="Gladkikh A."/>
            <person name="Belykh O."/>
        </authorList>
    </citation>
    <scope>NUCLEOTIDE SEQUENCE</scope>
    <source>
        <strain evidence="4">BBK-W-15</strain>
    </source>
</reference>
<evidence type="ECO:0000256" key="2">
    <source>
        <dbReference type="RuleBase" id="RU364082"/>
    </source>
</evidence>
<proteinExistence type="inferred from homology"/>
<dbReference type="NCBIfam" id="TIGR01214">
    <property type="entry name" value="rmlD"/>
    <property type="match status" value="1"/>
</dbReference>
<comment type="caution">
    <text evidence="4">The sequence shown here is derived from an EMBL/GenBank/DDBJ whole genome shotgun (WGS) entry which is preliminary data.</text>
</comment>
<evidence type="ECO:0000313" key="4">
    <source>
        <dbReference type="EMBL" id="MCP2727419.1"/>
    </source>
</evidence>
<dbReference type="EMBL" id="JAMZMM010000014">
    <property type="protein sequence ID" value="MCP2727419.1"/>
    <property type="molecule type" value="Genomic_DNA"/>
</dbReference>
<gene>
    <name evidence="4" type="primary">rfbD</name>
    <name evidence="4" type="ORF">NJ959_02895</name>
</gene>
<dbReference type="PANTHER" id="PTHR10491:SF4">
    <property type="entry name" value="METHIONINE ADENOSYLTRANSFERASE 2 SUBUNIT BETA"/>
    <property type="match status" value="1"/>
</dbReference>
<dbReference type="InterPro" id="IPR029903">
    <property type="entry name" value="RmlD-like-bd"/>
</dbReference>
<dbReference type="Pfam" id="PF04321">
    <property type="entry name" value="RmlD_sub_bind"/>
    <property type="match status" value="1"/>
</dbReference>
<dbReference type="CDD" id="cd05254">
    <property type="entry name" value="dTDP_HR_like_SDR_e"/>
    <property type="match status" value="1"/>
</dbReference>
<keyword evidence="5" id="KW-1185">Reference proteome</keyword>
<comment type="function">
    <text evidence="2">Catalyzes the reduction of dTDP-6-deoxy-L-lyxo-4-hexulose to yield dTDP-L-rhamnose.</text>
</comment>
<organism evidence="4 5">
    <name type="scientific">Limnofasciculus baicalensis BBK-W-15</name>
    <dbReference type="NCBI Taxonomy" id="2699891"/>
    <lineage>
        <taxon>Bacteria</taxon>
        <taxon>Bacillati</taxon>
        <taxon>Cyanobacteriota</taxon>
        <taxon>Cyanophyceae</taxon>
        <taxon>Coleofasciculales</taxon>
        <taxon>Coleofasciculaceae</taxon>
        <taxon>Limnofasciculus</taxon>
        <taxon>Limnofasciculus baicalensis</taxon>
    </lineage>
</organism>
<comment type="similarity">
    <text evidence="1 2">Belongs to the dTDP-4-dehydrorhamnose reductase family.</text>
</comment>
<dbReference type="Gene3D" id="3.90.25.10">
    <property type="entry name" value="UDP-galactose 4-epimerase, domain 1"/>
    <property type="match status" value="1"/>
</dbReference>
<protein>
    <recommendedName>
        <fullName evidence="2">dTDP-4-dehydrorhamnose reductase</fullName>
        <ecNumber evidence="2">1.1.1.133</ecNumber>
    </recommendedName>
</protein>
<comment type="pathway">
    <text evidence="2">Carbohydrate biosynthesis; dTDP-L-rhamnose biosynthesis.</text>
</comment>
<dbReference type="GO" id="GO:0008831">
    <property type="term" value="F:dTDP-4-dehydrorhamnose reductase activity"/>
    <property type="evidence" value="ECO:0007669"/>
    <property type="project" value="UniProtKB-EC"/>
</dbReference>
<evidence type="ECO:0000313" key="5">
    <source>
        <dbReference type="Proteomes" id="UP001204953"/>
    </source>
</evidence>
<dbReference type="EC" id="1.1.1.133" evidence="2"/>
<feature type="domain" description="RmlD-like substrate binding" evidence="3">
    <location>
        <begin position="1"/>
        <end position="295"/>
    </location>
</feature>
<sequence>MRILLTGIGGQLGGELQQILTPLGEVTGVNRQSLDLAQPTQIRQIIGEVKPDIIVNAAAYTAVDKAETEIELANAINGNAPTIMAEEAHKLGAAIIHVSTDYVFDGQKNTPYKEDDTTNPINAYGRSKLLGEEGVKSHCHRYIILRTAWVYSCYGNGNFVKTMLRLGAEREEIRVVVDQVGTPTWTRDIAQAILQLGKKITLDIPDNSSLTGIYHFTNSGAISWYDFAVSIFEEAEKLGFPLKVQRVIPITTSEYPTPAARPAYSVLSNQKISKILGNNLPYWRNGLRQMLQQLYSESVISS</sequence>
<dbReference type="Proteomes" id="UP001204953">
    <property type="component" value="Unassembled WGS sequence"/>
</dbReference>
<keyword evidence="2 4" id="KW-0560">Oxidoreductase</keyword>
<name>A0AAE3GNW1_9CYAN</name>
<dbReference type="GO" id="GO:0019305">
    <property type="term" value="P:dTDP-rhamnose biosynthetic process"/>
    <property type="evidence" value="ECO:0007669"/>
    <property type="project" value="TreeGrafter"/>
</dbReference>
<dbReference type="InterPro" id="IPR005913">
    <property type="entry name" value="dTDP_dehydrorham_reduct"/>
</dbReference>
<evidence type="ECO:0000256" key="1">
    <source>
        <dbReference type="ARBA" id="ARBA00010944"/>
    </source>
</evidence>
<keyword evidence="2" id="KW-0521">NADP</keyword>
<accession>A0AAE3GNW1</accession>
<dbReference type="SUPFAM" id="SSF51735">
    <property type="entry name" value="NAD(P)-binding Rossmann-fold domains"/>
    <property type="match status" value="1"/>
</dbReference>
<dbReference type="Gene3D" id="3.40.50.720">
    <property type="entry name" value="NAD(P)-binding Rossmann-like Domain"/>
    <property type="match status" value="1"/>
</dbReference>
<evidence type="ECO:0000259" key="3">
    <source>
        <dbReference type="Pfam" id="PF04321"/>
    </source>
</evidence>
<dbReference type="AlphaFoldDB" id="A0AAE3GNW1"/>
<dbReference type="InterPro" id="IPR036291">
    <property type="entry name" value="NAD(P)-bd_dom_sf"/>
</dbReference>